<dbReference type="PROSITE" id="PS50077">
    <property type="entry name" value="HEAT_REPEAT"/>
    <property type="match status" value="1"/>
</dbReference>
<dbReference type="Pfam" id="PF02985">
    <property type="entry name" value="HEAT"/>
    <property type="match status" value="1"/>
</dbReference>
<dbReference type="InterPro" id="IPR051023">
    <property type="entry name" value="PP2A_Regulatory_Subunit_A"/>
</dbReference>
<protein>
    <submittedName>
        <fullName evidence="4">ARM repeat-containing protein</fullName>
    </submittedName>
</protein>
<dbReference type="InterPro" id="IPR021133">
    <property type="entry name" value="HEAT_type_2"/>
</dbReference>
<dbReference type="AlphaFoldDB" id="I0YVG3"/>
<proteinExistence type="predicted"/>
<sequence>MAAAAEKAGFHASSEAFKQAVEVLPNAPEPIVRCAFISQLIPLARAWDKDGGAQGHAEVLKLMQTALDSLEDDVEEVTSAGQAAVLGIVRLLAPEELQPHMLASLDALERHPDDEVRCILAELVATLAADAESVPAEADLLPRLLRLATDTAYLEVVFGLPRLAPRLPQEEVNSQLMPAFRKLAADRVWLVRAAAASALPAIAGLLPEGEARAGLVDLWDDLAGDTSRWVVSSALTALGPFLAQLPADSLSDGLLQQLHKAVQRGTAGTDCLMAAAGALPAVAEAVGAPRWAAVKPVLSALAASADKEVLHCLARDLPRLARALGPDRAASDWLPALKEIQRHGGAEALAGLAPQLAQFAELLPPERRGDVLQPLVAVLRGSASWRVRTELTGQLSQLARSSLAQVVEQSLVPSAVQLCQDPVAAVRHAAAAECAAMAAHLFSLVVAPTGPSGLTGTASSAGSAPAEPSASLSRPEAAAEAASSARAGAPGEADRDRWREVLESLLQQLKCGLARSRSFRSRHSFVLVCQHILGMQAVDLFQQELLPELLKLAQDPVVDVRLALCRLLLHDEGPLNSLGSAVSALREHSPQAKSRAAADIAVPAMAPQKK</sequence>
<dbReference type="InterPro" id="IPR000357">
    <property type="entry name" value="HEAT"/>
</dbReference>
<reference evidence="4 5" key="1">
    <citation type="journal article" date="2012" name="Genome Biol.">
        <title>The genome of the polar eukaryotic microalga coccomyxa subellipsoidea reveals traits of cold adaptation.</title>
        <authorList>
            <person name="Blanc G."/>
            <person name="Agarkova I."/>
            <person name="Grimwood J."/>
            <person name="Kuo A."/>
            <person name="Brueggeman A."/>
            <person name="Dunigan D."/>
            <person name="Gurnon J."/>
            <person name="Ladunga I."/>
            <person name="Lindquist E."/>
            <person name="Lucas S."/>
            <person name="Pangilinan J."/>
            <person name="Proschold T."/>
            <person name="Salamov A."/>
            <person name="Schmutz J."/>
            <person name="Weeks D."/>
            <person name="Yamada T."/>
            <person name="Claverie J.M."/>
            <person name="Grigoriev I."/>
            <person name="Van Etten J."/>
            <person name="Lomsadze A."/>
            <person name="Borodovsky M."/>
        </authorList>
    </citation>
    <scope>NUCLEOTIDE SEQUENCE [LARGE SCALE GENOMIC DNA]</scope>
    <source>
        <strain evidence="4 5">C-169</strain>
    </source>
</reference>
<keyword evidence="1" id="KW-0677">Repeat</keyword>
<name>I0YVG3_COCSC</name>
<organism evidence="4 5">
    <name type="scientific">Coccomyxa subellipsoidea (strain C-169)</name>
    <name type="common">Green microalga</name>
    <dbReference type="NCBI Taxonomy" id="574566"/>
    <lineage>
        <taxon>Eukaryota</taxon>
        <taxon>Viridiplantae</taxon>
        <taxon>Chlorophyta</taxon>
        <taxon>core chlorophytes</taxon>
        <taxon>Trebouxiophyceae</taxon>
        <taxon>Trebouxiophyceae incertae sedis</taxon>
        <taxon>Coccomyxaceae</taxon>
        <taxon>Coccomyxa</taxon>
        <taxon>Coccomyxa subellipsoidea</taxon>
    </lineage>
</organism>
<dbReference type="STRING" id="574566.I0YVG3"/>
<comment type="caution">
    <text evidence="4">The sequence shown here is derived from an EMBL/GenBank/DDBJ whole genome shotgun (WGS) entry which is preliminary data.</text>
</comment>
<dbReference type="Proteomes" id="UP000007264">
    <property type="component" value="Unassembled WGS sequence"/>
</dbReference>
<dbReference type="GeneID" id="17040368"/>
<dbReference type="eggNOG" id="KOG0211">
    <property type="taxonomic scope" value="Eukaryota"/>
</dbReference>
<dbReference type="OrthoDB" id="340346at2759"/>
<dbReference type="Gene3D" id="1.25.10.10">
    <property type="entry name" value="Leucine-rich Repeat Variant"/>
    <property type="match status" value="2"/>
</dbReference>
<dbReference type="InterPro" id="IPR016024">
    <property type="entry name" value="ARM-type_fold"/>
</dbReference>
<evidence type="ECO:0000313" key="4">
    <source>
        <dbReference type="EMBL" id="EIE22382.1"/>
    </source>
</evidence>
<feature type="region of interest" description="Disordered" evidence="3">
    <location>
        <begin position="454"/>
        <end position="493"/>
    </location>
</feature>
<dbReference type="EMBL" id="AGSI01000010">
    <property type="protein sequence ID" value="EIE22382.1"/>
    <property type="molecule type" value="Genomic_DNA"/>
</dbReference>
<dbReference type="KEGG" id="csl:COCSUDRAFT_56071"/>
<evidence type="ECO:0000256" key="2">
    <source>
        <dbReference type="PROSITE-ProRule" id="PRU00103"/>
    </source>
</evidence>
<gene>
    <name evidence="4" type="ORF">COCSUDRAFT_56071</name>
</gene>
<dbReference type="InterPro" id="IPR011989">
    <property type="entry name" value="ARM-like"/>
</dbReference>
<feature type="compositionally biased region" description="Low complexity" evidence="3">
    <location>
        <begin position="454"/>
        <end position="491"/>
    </location>
</feature>
<evidence type="ECO:0000256" key="3">
    <source>
        <dbReference type="SAM" id="MobiDB-lite"/>
    </source>
</evidence>
<dbReference type="RefSeq" id="XP_005646926.1">
    <property type="nucleotide sequence ID" value="XM_005646869.1"/>
</dbReference>
<keyword evidence="5" id="KW-1185">Reference proteome</keyword>
<feature type="repeat" description="HEAT" evidence="2">
    <location>
        <begin position="176"/>
        <end position="213"/>
    </location>
</feature>
<evidence type="ECO:0000313" key="5">
    <source>
        <dbReference type="Proteomes" id="UP000007264"/>
    </source>
</evidence>
<dbReference type="GO" id="GO:0005737">
    <property type="term" value="C:cytoplasm"/>
    <property type="evidence" value="ECO:0007669"/>
    <property type="project" value="TreeGrafter"/>
</dbReference>
<accession>I0YVG3</accession>
<dbReference type="PANTHER" id="PTHR10648">
    <property type="entry name" value="SERINE/THREONINE-PROTEIN PHOSPHATASE PP2A 65 KDA REGULATORY SUBUNIT"/>
    <property type="match status" value="1"/>
</dbReference>
<dbReference type="SUPFAM" id="SSF48371">
    <property type="entry name" value="ARM repeat"/>
    <property type="match status" value="1"/>
</dbReference>
<dbReference type="PANTHER" id="PTHR10648:SF1">
    <property type="entry name" value="SERINE_THREONINE-PROTEIN PHOSPHATASE 4 REGULATORY SUBUNIT 1"/>
    <property type="match status" value="1"/>
</dbReference>
<evidence type="ECO:0000256" key="1">
    <source>
        <dbReference type="ARBA" id="ARBA00022737"/>
    </source>
</evidence>
<dbReference type="GO" id="GO:0019888">
    <property type="term" value="F:protein phosphatase regulator activity"/>
    <property type="evidence" value="ECO:0007669"/>
    <property type="project" value="TreeGrafter"/>
</dbReference>